<comment type="similarity">
    <text evidence="1">Belongs to the short-chain dehydrogenases/reductases (SDR) family.</text>
</comment>
<dbReference type="PANTHER" id="PTHR44196">
    <property type="entry name" value="DEHYDROGENASE/REDUCTASE SDR FAMILY MEMBER 7B"/>
    <property type="match status" value="1"/>
</dbReference>
<gene>
    <name evidence="3" type="ORF">D5R40_24150</name>
</gene>
<sequence length="233" mass="25027">MKNHFNKVVVIGASRGVGAAVAEHIVPSTTELITVSRSPSNFGNWIEADISNKTGIEIVTNAVGNSPLDALLYMGGTWETQAFTSEYSFEKCSDRDIENVIAVNLVAPIRLVKSLLPTLRQATNPKIIFMGALSGLDNFPAREVANSASKFGLRGVVHALREELRKDRIAVTIINPGDIVTPEVLDDLKQAGKSETDAIPLSDLLSVIDCVLSLSRSTCIKEIQLPAMNAKGA</sequence>
<protein>
    <submittedName>
        <fullName evidence="3">SDR family oxidoreductase</fullName>
    </submittedName>
</protein>
<dbReference type="CDD" id="cd05233">
    <property type="entry name" value="SDR_c"/>
    <property type="match status" value="1"/>
</dbReference>
<keyword evidence="2" id="KW-0560">Oxidoreductase</keyword>
<accession>A0A3N6QB30</accession>
<dbReference type="InterPro" id="IPR002347">
    <property type="entry name" value="SDR_fam"/>
</dbReference>
<keyword evidence="4" id="KW-1185">Reference proteome</keyword>
<proteinExistence type="inferred from homology"/>
<dbReference type="Gene3D" id="3.40.50.720">
    <property type="entry name" value="NAD(P)-binding Rossmann-like Domain"/>
    <property type="match status" value="1"/>
</dbReference>
<dbReference type="EMBL" id="RCBY01000182">
    <property type="protein sequence ID" value="RQH30149.1"/>
    <property type="molecule type" value="Genomic_DNA"/>
</dbReference>
<evidence type="ECO:0000256" key="1">
    <source>
        <dbReference type="ARBA" id="ARBA00006484"/>
    </source>
</evidence>
<evidence type="ECO:0000256" key="2">
    <source>
        <dbReference type="ARBA" id="ARBA00023002"/>
    </source>
</evidence>
<dbReference type="GO" id="GO:0016491">
    <property type="term" value="F:oxidoreductase activity"/>
    <property type="evidence" value="ECO:0007669"/>
    <property type="project" value="UniProtKB-KW"/>
</dbReference>
<dbReference type="PANTHER" id="PTHR44196:SF1">
    <property type="entry name" value="DEHYDROGENASE_REDUCTASE SDR FAMILY MEMBER 7B"/>
    <property type="match status" value="1"/>
</dbReference>
<organism evidence="3 4">
    <name type="scientific">Okeania hirsuta</name>
    <dbReference type="NCBI Taxonomy" id="1458930"/>
    <lineage>
        <taxon>Bacteria</taxon>
        <taxon>Bacillati</taxon>
        <taxon>Cyanobacteriota</taxon>
        <taxon>Cyanophyceae</taxon>
        <taxon>Oscillatoriophycideae</taxon>
        <taxon>Oscillatoriales</taxon>
        <taxon>Microcoleaceae</taxon>
        <taxon>Okeania</taxon>
    </lineage>
</organism>
<dbReference type="Proteomes" id="UP000269154">
    <property type="component" value="Unassembled WGS sequence"/>
</dbReference>
<dbReference type="PRINTS" id="PR00081">
    <property type="entry name" value="GDHRDH"/>
</dbReference>
<dbReference type="AlphaFoldDB" id="A0A3N6QB30"/>
<dbReference type="GO" id="GO:0016020">
    <property type="term" value="C:membrane"/>
    <property type="evidence" value="ECO:0007669"/>
    <property type="project" value="TreeGrafter"/>
</dbReference>
<dbReference type="RefSeq" id="WP_124147388.1">
    <property type="nucleotide sequence ID" value="NZ_CAWOKI010000258.1"/>
</dbReference>
<reference evidence="3 4" key="1">
    <citation type="journal article" date="2018" name="ACS Chem. Biol.">
        <title>Ketoreductase domain dysfunction expands chemodiversity: malyngamide biosynthesis in the cyanobacterium Okeania hirsuta.</title>
        <authorList>
            <person name="Moss N.A."/>
            <person name="Leao T."/>
            <person name="Rankin M."/>
            <person name="McCullough T.M."/>
            <person name="Qu P."/>
            <person name="Korobeynikov A."/>
            <person name="Smith J.L."/>
            <person name="Gerwick L."/>
            <person name="Gerwick W.H."/>
        </authorList>
    </citation>
    <scope>NUCLEOTIDE SEQUENCE [LARGE SCALE GENOMIC DNA]</scope>
    <source>
        <strain evidence="3 4">PAB10Feb10-1</strain>
    </source>
</reference>
<evidence type="ECO:0000313" key="4">
    <source>
        <dbReference type="Proteomes" id="UP000269154"/>
    </source>
</evidence>
<dbReference type="InterPro" id="IPR036291">
    <property type="entry name" value="NAD(P)-bd_dom_sf"/>
</dbReference>
<name>A0A3N6QB30_9CYAN</name>
<dbReference type="SUPFAM" id="SSF51735">
    <property type="entry name" value="NAD(P)-binding Rossmann-fold domains"/>
    <property type="match status" value="1"/>
</dbReference>
<dbReference type="Pfam" id="PF00106">
    <property type="entry name" value="adh_short"/>
    <property type="match status" value="1"/>
</dbReference>
<evidence type="ECO:0000313" key="3">
    <source>
        <dbReference type="EMBL" id="RQH30149.1"/>
    </source>
</evidence>
<comment type="caution">
    <text evidence="3">The sequence shown here is derived from an EMBL/GenBank/DDBJ whole genome shotgun (WGS) entry which is preliminary data.</text>
</comment>
<dbReference type="OrthoDB" id="9808814at2"/>